<gene>
    <name evidence="3" type="ORF">CLV63_10250</name>
</gene>
<dbReference type="InterPro" id="IPR013538">
    <property type="entry name" value="ASHA1/2-like_C"/>
</dbReference>
<organism evidence="3 4">
    <name type="scientific">Murinocardiopsis flavida</name>
    <dbReference type="NCBI Taxonomy" id="645275"/>
    <lineage>
        <taxon>Bacteria</taxon>
        <taxon>Bacillati</taxon>
        <taxon>Actinomycetota</taxon>
        <taxon>Actinomycetes</taxon>
        <taxon>Streptosporangiales</taxon>
        <taxon>Nocardiopsidaceae</taxon>
        <taxon>Murinocardiopsis</taxon>
    </lineage>
</organism>
<sequence>MPVPETVPDDVTRAVLDGPPDKVFDLLTQGRWWKEWHVSSTGVGGVTERPYLLGDLVQETGEVNGQHFTLSWRVVEHVRPSRVVLHEENLDAYLVYAFEEDADGRTRYSRASHLDNADRLRGLGHDPEALRRDTAAASAASITRLEDHINGILAAEHRDMHAG</sequence>
<comment type="similarity">
    <text evidence="1">Belongs to the AHA1 family.</text>
</comment>
<dbReference type="InterPro" id="IPR023393">
    <property type="entry name" value="START-like_dom_sf"/>
</dbReference>
<dbReference type="AlphaFoldDB" id="A0A2P8DRS6"/>
<dbReference type="SUPFAM" id="SSF55961">
    <property type="entry name" value="Bet v1-like"/>
    <property type="match status" value="1"/>
</dbReference>
<reference evidence="3 4" key="1">
    <citation type="submission" date="2018-03" db="EMBL/GenBank/DDBJ databases">
        <title>Genomic Encyclopedia of Archaeal and Bacterial Type Strains, Phase II (KMG-II): from individual species to whole genera.</title>
        <authorList>
            <person name="Goeker M."/>
        </authorList>
    </citation>
    <scope>NUCLEOTIDE SEQUENCE [LARGE SCALE GENOMIC DNA]</scope>
    <source>
        <strain evidence="3 4">DSM 45312</strain>
    </source>
</reference>
<dbReference type="Gene3D" id="3.30.530.20">
    <property type="match status" value="1"/>
</dbReference>
<evidence type="ECO:0000313" key="3">
    <source>
        <dbReference type="EMBL" id="PSK99923.1"/>
    </source>
</evidence>
<proteinExistence type="inferred from homology"/>
<dbReference type="RefSeq" id="WP_106581319.1">
    <property type="nucleotide sequence ID" value="NZ_PYGA01000002.1"/>
</dbReference>
<dbReference type="EMBL" id="PYGA01000002">
    <property type="protein sequence ID" value="PSK99923.1"/>
    <property type="molecule type" value="Genomic_DNA"/>
</dbReference>
<protein>
    <submittedName>
        <fullName evidence="3">Polyketide cyclase/dehydrase/lipid transport protein</fullName>
    </submittedName>
</protein>
<dbReference type="OrthoDB" id="4541399at2"/>
<accession>A0A2P8DRS6</accession>
<dbReference type="Pfam" id="PF08327">
    <property type="entry name" value="AHSA1"/>
    <property type="match status" value="1"/>
</dbReference>
<name>A0A2P8DRS6_9ACTN</name>
<feature type="domain" description="Activator of Hsp90 ATPase homologue 1/2-like C-terminal" evidence="2">
    <location>
        <begin position="19"/>
        <end position="109"/>
    </location>
</feature>
<evidence type="ECO:0000259" key="2">
    <source>
        <dbReference type="Pfam" id="PF08327"/>
    </source>
</evidence>
<keyword evidence="4" id="KW-1185">Reference proteome</keyword>
<dbReference type="CDD" id="cd07812">
    <property type="entry name" value="SRPBCC"/>
    <property type="match status" value="1"/>
</dbReference>
<dbReference type="Proteomes" id="UP000240542">
    <property type="component" value="Unassembled WGS sequence"/>
</dbReference>
<evidence type="ECO:0000256" key="1">
    <source>
        <dbReference type="ARBA" id="ARBA00006817"/>
    </source>
</evidence>
<comment type="caution">
    <text evidence="3">The sequence shown here is derived from an EMBL/GenBank/DDBJ whole genome shotgun (WGS) entry which is preliminary data.</text>
</comment>
<evidence type="ECO:0000313" key="4">
    <source>
        <dbReference type="Proteomes" id="UP000240542"/>
    </source>
</evidence>